<protein>
    <submittedName>
        <fullName evidence="1">Uncharacterized protein</fullName>
    </submittedName>
</protein>
<dbReference type="NCBIfam" id="NF045613">
    <property type="entry name" value="PA1571_fam"/>
    <property type="match status" value="1"/>
</dbReference>
<dbReference type="EMBL" id="OANT01000004">
    <property type="protein sequence ID" value="SNX44779.1"/>
    <property type="molecule type" value="Genomic_DNA"/>
</dbReference>
<evidence type="ECO:0000313" key="1">
    <source>
        <dbReference type="EMBL" id="SNX44779.1"/>
    </source>
</evidence>
<sequence>MDAKVILKTGATAIEFARFNRCYLLAESGEEIKVTKEMVRLACTQLLSRCKK</sequence>
<gene>
    <name evidence="1" type="ORF">SAMN05421731_104137</name>
</gene>
<dbReference type="InterPro" id="IPR054635">
    <property type="entry name" value="PA1571-like"/>
</dbReference>
<name>A0A240E987_9GAMM</name>
<dbReference type="Proteomes" id="UP000219042">
    <property type="component" value="Unassembled WGS sequence"/>
</dbReference>
<dbReference type="RefSeq" id="WP_171294017.1">
    <property type="nucleotide sequence ID" value="NZ_BAABHT010000009.1"/>
</dbReference>
<accession>A0A240E987</accession>
<dbReference type="AlphaFoldDB" id="A0A240E987"/>
<reference evidence="2" key="1">
    <citation type="submission" date="2016-09" db="EMBL/GenBank/DDBJ databases">
        <authorList>
            <person name="Varghese N."/>
            <person name="Submissions S."/>
        </authorList>
    </citation>
    <scope>NUCLEOTIDE SEQUENCE [LARGE SCALE GENOMIC DNA]</scope>
    <source>
        <strain evidence="2">ANC 4466</strain>
    </source>
</reference>
<proteinExistence type="predicted"/>
<evidence type="ECO:0000313" key="2">
    <source>
        <dbReference type="Proteomes" id="UP000219042"/>
    </source>
</evidence>
<organism evidence="1 2">
    <name type="scientific">Acinetobacter puyangensis</name>
    <dbReference type="NCBI Taxonomy" id="1096779"/>
    <lineage>
        <taxon>Bacteria</taxon>
        <taxon>Pseudomonadati</taxon>
        <taxon>Pseudomonadota</taxon>
        <taxon>Gammaproteobacteria</taxon>
        <taxon>Moraxellales</taxon>
        <taxon>Moraxellaceae</taxon>
        <taxon>Acinetobacter</taxon>
    </lineage>
</organism>
<keyword evidence="2" id="KW-1185">Reference proteome</keyword>